<feature type="non-terminal residue" evidence="2">
    <location>
        <position position="1"/>
    </location>
</feature>
<name>A0A8T2YPW9_POPDE</name>
<reference evidence="2" key="1">
    <citation type="journal article" date="2021" name="J. Hered.">
        <title>Genome Assembly of Salicaceae Populus deltoides (Eastern Cottonwood) I-69 Based on Nanopore Sequencing and Hi-C Technologies.</title>
        <authorList>
            <person name="Bai S."/>
            <person name="Wu H."/>
            <person name="Zhang J."/>
            <person name="Pan Z."/>
            <person name="Zhao W."/>
            <person name="Li Z."/>
            <person name="Tong C."/>
        </authorList>
    </citation>
    <scope>NUCLEOTIDE SEQUENCE</scope>
    <source>
        <tissue evidence="2">Leaf</tissue>
    </source>
</reference>
<dbReference type="InterPro" id="IPR044288">
    <property type="entry name" value="ZNF598/HEL2"/>
</dbReference>
<keyword evidence="3" id="KW-1185">Reference proteome</keyword>
<feature type="compositionally biased region" description="Polar residues" evidence="1">
    <location>
        <begin position="227"/>
        <end position="236"/>
    </location>
</feature>
<proteinExistence type="predicted"/>
<sequence>KDGGSKEFNSIEQLKGHLLHRHKLFICGLCLEGRKSTIDSTCEDGDSVVDGSESERGGFTGHPICEFYENPFYGDNELYLHMFTEHFTCHICPRQHPEQYEYFNSYDNLERHNAIEHGGCLSCYKRSAVLQHGRSYDSCLNSSSYQINLAIVDSHLTTNAERPCDISSNAQTISTHREEREIDIIVNPFKSLATTNSEQPSRYNHVLGQNFRSVPMEETSFPPLPMAQSSSQQRSRNGLDRTSHKSLSSAPSLSIAQVDNMSISASPLLKVEYVQSSNKALVEKIRAALEFNEEKFSAFKLIST</sequence>
<protein>
    <recommendedName>
        <fullName evidence="4">C2H2-type domain-containing protein</fullName>
    </recommendedName>
</protein>
<dbReference type="PANTHER" id="PTHR22938:SF19">
    <property type="entry name" value="RING-TYPE E3 UBIQUITIN TRANSFERASE"/>
    <property type="match status" value="1"/>
</dbReference>
<dbReference type="GO" id="GO:0043022">
    <property type="term" value="F:ribosome binding"/>
    <property type="evidence" value="ECO:0007669"/>
    <property type="project" value="TreeGrafter"/>
</dbReference>
<dbReference type="EMBL" id="JACEGQ020000005">
    <property type="protein sequence ID" value="KAH8507081.1"/>
    <property type="molecule type" value="Genomic_DNA"/>
</dbReference>
<evidence type="ECO:0008006" key="4">
    <source>
        <dbReference type="Google" id="ProtNLM"/>
    </source>
</evidence>
<feature type="region of interest" description="Disordered" evidence="1">
    <location>
        <begin position="217"/>
        <end position="251"/>
    </location>
</feature>
<accession>A0A8T2YPW9</accession>
<dbReference type="GO" id="GO:0061630">
    <property type="term" value="F:ubiquitin protein ligase activity"/>
    <property type="evidence" value="ECO:0007669"/>
    <property type="project" value="InterPro"/>
</dbReference>
<dbReference type="AlphaFoldDB" id="A0A8T2YPW9"/>
<dbReference type="PANTHER" id="PTHR22938">
    <property type="entry name" value="ZINC FINGER PROTEIN 598"/>
    <property type="match status" value="1"/>
</dbReference>
<evidence type="ECO:0000256" key="1">
    <source>
        <dbReference type="SAM" id="MobiDB-lite"/>
    </source>
</evidence>
<dbReference type="Proteomes" id="UP000807159">
    <property type="component" value="Chromosome 5"/>
</dbReference>
<dbReference type="GO" id="GO:0016567">
    <property type="term" value="P:protein ubiquitination"/>
    <property type="evidence" value="ECO:0007669"/>
    <property type="project" value="TreeGrafter"/>
</dbReference>
<organism evidence="2 3">
    <name type="scientific">Populus deltoides</name>
    <name type="common">Eastern poplar</name>
    <name type="synonym">Eastern cottonwood</name>
    <dbReference type="NCBI Taxonomy" id="3696"/>
    <lineage>
        <taxon>Eukaryota</taxon>
        <taxon>Viridiplantae</taxon>
        <taxon>Streptophyta</taxon>
        <taxon>Embryophyta</taxon>
        <taxon>Tracheophyta</taxon>
        <taxon>Spermatophyta</taxon>
        <taxon>Magnoliopsida</taxon>
        <taxon>eudicotyledons</taxon>
        <taxon>Gunneridae</taxon>
        <taxon>Pentapetalae</taxon>
        <taxon>rosids</taxon>
        <taxon>fabids</taxon>
        <taxon>Malpighiales</taxon>
        <taxon>Salicaceae</taxon>
        <taxon>Saliceae</taxon>
        <taxon>Populus</taxon>
    </lineage>
</organism>
<dbReference type="GO" id="GO:0072344">
    <property type="term" value="P:rescue of stalled ribosome"/>
    <property type="evidence" value="ECO:0007669"/>
    <property type="project" value="InterPro"/>
</dbReference>
<evidence type="ECO:0000313" key="2">
    <source>
        <dbReference type="EMBL" id="KAH8507081.1"/>
    </source>
</evidence>
<evidence type="ECO:0000313" key="3">
    <source>
        <dbReference type="Proteomes" id="UP000807159"/>
    </source>
</evidence>
<comment type="caution">
    <text evidence="2">The sequence shown here is derived from an EMBL/GenBank/DDBJ whole genome shotgun (WGS) entry which is preliminary data.</text>
</comment>
<gene>
    <name evidence="2" type="ORF">H0E87_009547</name>
</gene>